<dbReference type="EMBL" id="LCDB01000003">
    <property type="protein sequence ID" value="KKS44775.1"/>
    <property type="molecule type" value="Genomic_DNA"/>
</dbReference>
<dbReference type="InterPro" id="IPR029044">
    <property type="entry name" value="Nucleotide-diphossugar_trans"/>
</dbReference>
<gene>
    <name evidence="2" type="ORF">UV07_C0003G0010</name>
</gene>
<dbReference type="InterPro" id="IPR001173">
    <property type="entry name" value="Glyco_trans_2-like"/>
</dbReference>
<evidence type="ECO:0000259" key="1">
    <source>
        <dbReference type="Pfam" id="PF00535"/>
    </source>
</evidence>
<dbReference type="PANTHER" id="PTHR43685:SF2">
    <property type="entry name" value="GLYCOSYLTRANSFERASE 2-LIKE DOMAIN-CONTAINING PROTEIN"/>
    <property type="match status" value="1"/>
</dbReference>
<dbReference type="Gene3D" id="3.90.550.10">
    <property type="entry name" value="Spore Coat Polysaccharide Biosynthesis Protein SpsA, Chain A"/>
    <property type="match status" value="2"/>
</dbReference>
<feature type="domain" description="Glycosyltransferase 2-like" evidence="1">
    <location>
        <begin position="300"/>
        <end position="421"/>
    </location>
</feature>
<proteinExistence type="predicted"/>
<dbReference type="AlphaFoldDB" id="A0A0G0Z7U5"/>
<reference evidence="2 3" key="1">
    <citation type="journal article" date="2015" name="Nature">
        <title>rRNA introns, odd ribosomes, and small enigmatic genomes across a large radiation of phyla.</title>
        <authorList>
            <person name="Brown C.T."/>
            <person name="Hug L.A."/>
            <person name="Thomas B.C."/>
            <person name="Sharon I."/>
            <person name="Castelle C.J."/>
            <person name="Singh A."/>
            <person name="Wilkins M.J."/>
            <person name="Williams K.H."/>
            <person name="Banfield J.F."/>
        </authorList>
    </citation>
    <scope>NUCLEOTIDE SEQUENCE [LARGE SCALE GENOMIC DNA]</scope>
</reference>
<dbReference type="PATRIC" id="fig|1618615.3.peg.89"/>
<evidence type="ECO:0000313" key="2">
    <source>
        <dbReference type="EMBL" id="KKS44775.1"/>
    </source>
</evidence>
<dbReference type="Pfam" id="PF00535">
    <property type="entry name" value="Glycos_transf_2"/>
    <property type="match status" value="2"/>
</dbReference>
<feature type="domain" description="Glycosyltransferase 2-like" evidence="1">
    <location>
        <begin position="6"/>
        <end position="129"/>
    </location>
</feature>
<dbReference type="SUPFAM" id="SSF53448">
    <property type="entry name" value="Nucleotide-diphospho-sugar transferases"/>
    <property type="match status" value="2"/>
</dbReference>
<dbReference type="Proteomes" id="UP000033986">
    <property type="component" value="Unassembled WGS sequence"/>
</dbReference>
<dbReference type="InterPro" id="IPR050834">
    <property type="entry name" value="Glycosyltransf_2"/>
</dbReference>
<sequence length="578" mass="66699">MNGSISIIVPTKNAAEHLRNLLPSLIEQTYKNFELIVNDDISTTDDTKNVIKHFEKKLNITLLKENISMAQGRKSGARHARGKFQLHLDADMLLSSGVLADCIKMINKGYDALVIPEISYGVGFWARVKSFERSLYVGDSTMESIRFIRSTVYECIGGHNEKMVLSEDKDFDLRVRKRGFKIGRINEVIYHNEGKLNLWKDMKKKYFYGKSAYVFIIENPKHALFQANLIFRAAYFRNWKKLMTNPILSAGMFLMKTLETLAAFWGLINSIQIIFTDKILENLKDYEPMKESKIVKGLISIIIPSLNAERHLKNLLLSLEKQTYKNFEIIVNDDRKTTDNTRELISMFKDKLNVRYLQLNESMAQGRKSAVEFSKGEYLLHLDADMKLSPRVLELCNKKIKDFDALVIPEISYGRGFWSRVRIFERSMYVGDDTIESARFFKTSVYKSVGGHNKKMVLSEDKDIDLRVRKSGFKIGRISKPIYHNEGRLSLKKDLQKKFFYGRTASILMLTNPAYSLKYGNIVFRPAFFRNWRKLLSHPVLANGVFLLKSLETIAGLLGLISSKIAFFKNDNKVNIWK</sequence>
<comment type="caution">
    <text evidence="2">The sequence shown here is derived from an EMBL/GenBank/DDBJ whole genome shotgun (WGS) entry which is preliminary data.</text>
</comment>
<organism evidence="2 3">
    <name type="scientific">Candidatus Azambacteria bacterium GW2011_GWB1_42_17</name>
    <dbReference type="NCBI Taxonomy" id="1618615"/>
    <lineage>
        <taxon>Bacteria</taxon>
        <taxon>Candidatus Azamiibacteriota</taxon>
    </lineage>
</organism>
<name>A0A0G0Z7U5_9BACT</name>
<evidence type="ECO:0000313" key="3">
    <source>
        <dbReference type="Proteomes" id="UP000033986"/>
    </source>
</evidence>
<accession>A0A0G0Z7U5</accession>
<dbReference type="PANTHER" id="PTHR43685">
    <property type="entry name" value="GLYCOSYLTRANSFERASE"/>
    <property type="match status" value="1"/>
</dbReference>
<protein>
    <recommendedName>
        <fullName evidence="1">Glycosyltransferase 2-like domain-containing protein</fullName>
    </recommendedName>
</protein>